<feature type="region of interest" description="Disordered" evidence="1">
    <location>
        <begin position="1"/>
        <end position="23"/>
    </location>
</feature>
<evidence type="ECO:0000256" key="2">
    <source>
        <dbReference type="SAM" id="Phobius"/>
    </source>
</evidence>
<reference evidence="4" key="1">
    <citation type="journal article" date="2014" name="Int. J. Syst. Evol. Microbiol.">
        <title>Complete genome sequence of Corynebacterium casei LMG S-19264T (=DSM 44701T), isolated from a smear-ripened cheese.</title>
        <authorList>
            <consortium name="US DOE Joint Genome Institute (JGI-PGF)"/>
            <person name="Walter F."/>
            <person name="Albersmeier A."/>
            <person name="Kalinowski J."/>
            <person name="Ruckert C."/>
        </authorList>
    </citation>
    <scope>NUCLEOTIDE SEQUENCE</scope>
    <source>
        <strain evidence="4">JCM 4136</strain>
    </source>
</reference>
<organism evidence="4 6">
    <name type="scientific">Streptomyces gougerotii</name>
    <dbReference type="NCBI Taxonomy" id="53448"/>
    <lineage>
        <taxon>Bacteria</taxon>
        <taxon>Bacillati</taxon>
        <taxon>Actinomycetota</taxon>
        <taxon>Actinomycetes</taxon>
        <taxon>Kitasatosporales</taxon>
        <taxon>Streptomycetaceae</taxon>
        <taxon>Streptomyces</taxon>
        <taxon>Streptomyces diastaticus group</taxon>
    </lineage>
</organism>
<dbReference type="EMBL" id="BMSC01000005">
    <property type="protein sequence ID" value="GGU68602.1"/>
    <property type="molecule type" value="Genomic_DNA"/>
</dbReference>
<name>A0A8H9LR82_9ACTN</name>
<dbReference type="Proteomes" id="UP000480804">
    <property type="component" value="Unassembled WGS sequence"/>
</dbReference>
<proteinExistence type="predicted"/>
<evidence type="ECO:0000313" key="4">
    <source>
        <dbReference type="EMBL" id="GGU68602.1"/>
    </source>
</evidence>
<feature type="transmembrane region" description="Helical" evidence="2">
    <location>
        <begin position="54"/>
        <end position="74"/>
    </location>
</feature>
<comment type="caution">
    <text evidence="4">The sequence shown here is derived from an EMBL/GenBank/DDBJ whole genome shotgun (WGS) entry which is preliminary data.</text>
</comment>
<evidence type="ECO:0000313" key="6">
    <source>
        <dbReference type="Proteomes" id="UP000660975"/>
    </source>
</evidence>
<accession>A0A8H9LR82</accession>
<evidence type="ECO:0000313" key="5">
    <source>
        <dbReference type="Proteomes" id="UP000480804"/>
    </source>
</evidence>
<evidence type="ECO:0000313" key="3">
    <source>
        <dbReference type="EMBL" id="GFH78854.1"/>
    </source>
</evidence>
<gene>
    <name evidence="4" type="ORF">GCM10010227_23050</name>
    <name evidence="3" type="ORF">Sgou_35240</name>
</gene>
<keyword evidence="2" id="KW-1133">Transmembrane helix</keyword>
<keyword evidence="5" id="KW-1185">Reference proteome</keyword>
<dbReference type="EMBL" id="BLLO01000020">
    <property type="protein sequence ID" value="GFH78854.1"/>
    <property type="molecule type" value="Genomic_DNA"/>
</dbReference>
<evidence type="ECO:0000256" key="1">
    <source>
        <dbReference type="SAM" id="MobiDB-lite"/>
    </source>
</evidence>
<feature type="compositionally biased region" description="Basic and acidic residues" evidence="1">
    <location>
        <begin position="1"/>
        <end position="13"/>
    </location>
</feature>
<reference evidence="4" key="3">
    <citation type="submission" date="2020-09" db="EMBL/GenBank/DDBJ databases">
        <authorList>
            <person name="Sun Q."/>
            <person name="Ohkuma M."/>
        </authorList>
    </citation>
    <scope>NUCLEOTIDE SEQUENCE</scope>
    <source>
        <strain evidence="4">JCM 4136</strain>
    </source>
</reference>
<keyword evidence="2" id="KW-0812">Transmembrane</keyword>
<reference evidence="3 5" key="2">
    <citation type="submission" date="2020-02" db="EMBL/GenBank/DDBJ databases">
        <title>Whole genome shotgun sequence of Streptomyces gougerotii NBRC 13043.</title>
        <authorList>
            <person name="Ichikawa N."/>
            <person name="Komaki H."/>
            <person name="Tamura T."/>
        </authorList>
    </citation>
    <scope>NUCLEOTIDE SEQUENCE [LARGE SCALE GENOMIC DNA]</scope>
    <source>
        <strain evidence="3 5">NBRC 13043</strain>
    </source>
</reference>
<sequence length="76" mass="8683">MKEVRPWRQEVKGRGAPGPRGSVRPLASAFPVERCTAALRRGWALRRRLRDVRIVFVSHLFVSYLFATNAFVTVES</sequence>
<keyword evidence="2" id="KW-0472">Membrane</keyword>
<protein>
    <submittedName>
        <fullName evidence="4">Uncharacterized protein</fullName>
    </submittedName>
</protein>
<dbReference type="Proteomes" id="UP000660975">
    <property type="component" value="Unassembled WGS sequence"/>
</dbReference>
<dbReference type="AlphaFoldDB" id="A0A8H9LR82"/>